<dbReference type="Gene3D" id="3.10.20.90">
    <property type="entry name" value="Phosphatidylinositol 3-kinase Catalytic Subunit, Chain A, domain 1"/>
    <property type="match status" value="1"/>
</dbReference>
<feature type="compositionally biased region" description="Basic and acidic residues" evidence="1">
    <location>
        <begin position="1"/>
        <end position="13"/>
    </location>
</feature>
<dbReference type="SUPFAM" id="SSF54236">
    <property type="entry name" value="Ubiquitin-like"/>
    <property type="match status" value="1"/>
</dbReference>
<gene>
    <name evidence="4" type="primary">LOC101850439</name>
</gene>
<dbReference type="RefSeq" id="XP_005108205.1">
    <property type="nucleotide sequence ID" value="XM_005108148.3"/>
</dbReference>
<feature type="domain" description="Ubiquitin-like" evidence="2">
    <location>
        <begin position="119"/>
        <end position="183"/>
    </location>
</feature>
<dbReference type="InterPro" id="IPR029071">
    <property type="entry name" value="Ubiquitin-like_domsf"/>
</dbReference>
<dbReference type="InterPro" id="IPR000626">
    <property type="entry name" value="Ubiquitin-like_dom"/>
</dbReference>
<protein>
    <submittedName>
        <fullName evidence="4">Uncharacterized protein LOC101850439</fullName>
    </submittedName>
</protein>
<name>A0ABM0K3Z0_APLCA</name>
<keyword evidence="3" id="KW-1185">Reference proteome</keyword>
<organism evidence="3 4">
    <name type="scientific">Aplysia californica</name>
    <name type="common">California sea hare</name>
    <dbReference type="NCBI Taxonomy" id="6500"/>
    <lineage>
        <taxon>Eukaryota</taxon>
        <taxon>Metazoa</taxon>
        <taxon>Spiralia</taxon>
        <taxon>Lophotrochozoa</taxon>
        <taxon>Mollusca</taxon>
        <taxon>Gastropoda</taxon>
        <taxon>Heterobranchia</taxon>
        <taxon>Euthyneura</taxon>
        <taxon>Tectipleura</taxon>
        <taxon>Aplysiida</taxon>
        <taxon>Aplysioidea</taxon>
        <taxon>Aplysiidae</taxon>
        <taxon>Aplysia</taxon>
    </lineage>
</organism>
<evidence type="ECO:0000313" key="4">
    <source>
        <dbReference type="RefSeq" id="XP_005108205.1"/>
    </source>
</evidence>
<evidence type="ECO:0000259" key="2">
    <source>
        <dbReference type="PROSITE" id="PS50053"/>
    </source>
</evidence>
<evidence type="ECO:0000313" key="3">
    <source>
        <dbReference type="Proteomes" id="UP000694888"/>
    </source>
</evidence>
<evidence type="ECO:0000256" key="1">
    <source>
        <dbReference type="SAM" id="MobiDB-lite"/>
    </source>
</evidence>
<sequence length="200" mass="22094">MNTAMNKRDKEGSKWSPDSGFYGSRGNSLLSMSLESDHDCKQPKHGLVIKAGVMQGNNVSDVVSATFKDFGNGTQVQKLVDGGQVIGSVKVENLPHSTNSKAQKPAKCKGKIVPTNPKYQILVLNLNNGCKEYRPVVQSDYTVWHLKQILRGVWGTLECQQVLVYGGKTLDECKTLGFYKMQDMFKTNGKVYLTTRFPAG</sequence>
<accession>A0ABM0K3Z0</accession>
<dbReference type="SMART" id="SM00213">
    <property type="entry name" value="UBQ"/>
    <property type="match status" value="1"/>
</dbReference>
<feature type="region of interest" description="Disordered" evidence="1">
    <location>
        <begin position="1"/>
        <end position="20"/>
    </location>
</feature>
<dbReference type="CDD" id="cd17039">
    <property type="entry name" value="Ubl_ubiquitin_like"/>
    <property type="match status" value="1"/>
</dbReference>
<proteinExistence type="predicted"/>
<reference evidence="4" key="1">
    <citation type="submission" date="2025-08" db="UniProtKB">
        <authorList>
            <consortium name="RefSeq"/>
        </authorList>
    </citation>
    <scope>IDENTIFICATION</scope>
</reference>
<dbReference type="Proteomes" id="UP000694888">
    <property type="component" value="Unplaced"/>
</dbReference>
<dbReference type="PROSITE" id="PS50053">
    <property type="entry name" value="UBIQUITIN_2"/>
    <property type="match status" value="1"/>
</dbReference>
<dbReference type="GeneID" id="101850439"/>